<feature type="non-terminal residue" evidence="2">
    <location>
        <position position="1"/>
    </location>
</feature>
<gene>
    <name evidence="2" type="ORF">QBC35DRAFT_388267</name>
</gene>
<dbReference type="EMBL" id="MU864434">
    <property type="protein sequence ID" value="KAK4186007.1"/>
    <property type="molecule type" value="Genomic_DNA"/>
</dbReference>
<dbReference type="Gene3D" id="3.10.290.30">
    <property type="entry name" value="MM3350-like"/>
    <property type="match status" value="1"/>
</dbReference>
<evidence type="ECO:0000313" key="3">
    <source>
        <dbReference type="Proteomes" id="UP001302126"/>
    </source>
</evidence>
<comment type="caution">
    <text evidence="2">The sequence shown here is derived from an EMBL/GenBank/DDBJ whole genome shotgun (WGS) entry which is preliminary data.</text>
</comment>
<feature type="domain" description="Plasmid pRiA4b Orf3-like" evidence="1">
    <location>
        <begin position="1"/>
        <end position="183"/>
    </location>
</feature>
<keyword evidence="3" id="KW-1185">Reference proteome</keyword>
<organism evidence="2 3">
    <name type="scientific">Podospora australis</name>
    <dbReference type="NCBI Taxonomy" id="1536484"/>
    <lineage>
        <taxon>Eukaryota</taxon>
        <taxon>Fungi</taxon>
        <taxon>Dikarya</taxon>
        <taxon>Ascomycota</taxon>
        <taxon>Pezizomycotina</taxon>
        <taxon>Sordariomycetes</taxon>
        <taxon>Sordariomycetidae</taxon>
        <taxon>Sordariales</taxon>
        <taxon>Podosporaceae</taxon>
        <taxon>Podospora</taxon>
    </lineage>
</organism>
<dbReference type="PANTHER" id="PTHR41878:SF1">
    <property type="entry name" value="TNPR PROTEIN"/>
    <property type="match status" value="1"/>
</dbReference>
<reference evidence="2" key="2">
    <citation type="submission" date="2023-05" db="EMBL/GenBank/DDBJ databases">
        <authorList>
            <consortium name="Lawrence Berkeley National Laboratory"/>
            <person name="Steindorff A."/>
            <person name="Hensen N."/>
            <person name="Bonometti L."/>
            <person name="Westerberg I."/>
            <person name="Brannstrom I.O."/>
            <person name="Guillou S."/>
            <person name="Cros-Aarteil S."/>
            <person name="Calhoun S."/>
            <person name="Haridas S."/>
            <person name="Kuo A."/>
            <person name="Mondo S."/>
            <person name="Pangilinan J."/>
            <person name="Riley R."/>
            <person name="Labutti K."/>
            <person name="Andreopoulos B."/>
            <person name="Lipzen A."/>
            <person name="Chen C."/>
            <person name="Yanf M."/>
            <person name="Daum C."/>
            <person name="Ng V."/>
            <person name="Clum A."/>
            <person name="Ohm R."/>
            <person name="Martin F."/>
            <person name="Silar P."/>
            <person name="Natvig D."/>
            <person name="Lalanne C."/>
            <person name="Gautier V."/>
            <person name="Ament-Velasquez S.L."/>
            <person name="Kruys A."/>
            <person name="Hutchinson M.I."/>
            <person name="Powell A.J."/>
            <person name="Barry K."/>
            <person name="Miller A.N."/>
            <person name="Grigoriev I.V."/>
            <person name="Debuchy R."/>
            <person name="Gladieux P."/>
            <person name="Thoren M.H."/>
            <person name="Johannesson H."/>
        </authorList>
    </citation>
    <scope>NUCLEOTIDE SEQUENCE</scope>
    <source>
        <strain evidence="2">PSN309</strain>
    </source>
</reference>
<evidence type="ECO:0000313" key="2">
    <source>
        <dbReference type="EMBL" id="KAK4186007.1"/>
    </source>
</evidence>
<name>A0AAN7AHC8_9PEZI</name>
<dbReference type="AlphaFoldDB" id="A0AAN7AHC8"/>
<evidence type="ECO:0000259" key="1">
    <source>
        <dbReference type="Pfam" id="PF07929"/>
    </source>
</evidence>
<protein>
    <submittedName>
        <fullName evidence="2">MM3350-like domain-containing protein</fullName>
    </submittedName>
</protein>
<dbReference type="Pfam" id="PF07929">
    <property type="entry name" value="PRiA4_ORF3"/>
    <property type="match status" value="1"/>
</dbReference>
<dbReference type="InterPro" id="IPR024047">
    <property type="entry name" value="MM3350-like_sf"/>
</dbReference>
<sequence>FEALHHALQAAFGWATVHTYDFTVKDPNFRPPADMMEAMQQMIHSHGDEPLLGVSRLEYLLRLRDPHSQNSIDSMHECKRRHPNTVEKNVNKPKLWQVLDDPAYEVTPGKGLEYTYDFGDNWVHDITIEGRADANELIEVLRGEGHPIAEDVGGWKGWNELKEAYNSTRPNREQRDKMRWFERKSANADLQGLRGDRSTNGIWRRFNNT</sequence>
<accession>A0AAN7AHC8</accession>
<dbReference type="Proteomes" id="UP001302126">
    <property type="component" value="Unassembled WGS sequence"/>
</dbReference>
<dbReference type="SUPFAM" id="SSF159941">
    <property type="entry name" value="MM3350-like"/>
    <property type="match status" value="1"/>
</dbReference>
<proteinExistence type="predicted"/>
<dbReference type="InterPro" id="IPR012912">
    <property type="entry name" value="Plasmid_pRiA4b_Orf3-like"/>
</dbReference>
<dbReference type="PANTHER" id="PTHR41878">
    <property type="entry name" value="LEXA REPRESSOR-RELATED"/>
    <property type="match status" value="1"/>
</dbReference>
<reference evidence="2" key="1">
    <citation type="journal article" date="2023" name="Mol. Phylogenet. Evol.">
        <title>Genome-scale phylogeny and comparative genomics of the fungal order Sordariales.</title>
        <authorList>
            <person name="Hensen N."/>
            <person name="Bonometti L."/>
            <person name="Westerberg I."/>
            <person name="Brannstrom I.O."/>
            <person name="Guillou S."/>
            <person name="Cros-Aarteil S."/>
            <person name="Calhoun S."/>
            <person name="Haridas S."/>
            <person name="Kuo A."/>
            <person name="Mondo S."/>
            <person name="Pangilinan J."/>
            <person name="Riley R."/>
            <person name="LaButti K."/>
            <person name="Andreopoulos B."/>
            <person name="Lipzen A."/>
            <person name="Chen C."/>
            <person name="Yan M."/>
            <person name="Daum C."/>
            <person name="Ng V."/>
            <person name="Clum A."/>
            <person name="Steindorff A."/>
            <person name="Ohm R.A."/>
            <person name="Martin F."/>
            <person name="Silar P."/>
            <person name="Natvig D.O."/>
            <person name="Lalanne C."/>
            <person name="Gautier V."/>
            <person name="Ament-Velasquez S.L."/>
            <person name="Kruys A."/>
            <person name="Hutchinson M.I."/>
            <person name="Powell A.J."/>
            <person name="Barry K."/>
            <person name="Miller A.N."/>
            <person name="Grigoriev I.V."/>
            <person name="Debuchy R."/>
            <person name="Gladieux P."/>
            <person name="Hiltunen Thoren M."/>
            <person name="Johannesson H."/>
        </authorList>
    </citation>
    <scope>NUCLEOTIDE SEQUENCE</scope>
    <source>
        <strain evidence="2">PSN309</strain>
    </source>
</reference>